<keyword evidence="2" id="KW-0805">Transcription regulation</keyword>
<evidence type="ECO:0000259" key="5">
    <source>
        <dbReference type="PROSITE" id="PS50931"/>
    </source>
</evidence>
<dbReference type="SUPFAM" id="SSF53850">
    <property type="entry name" value="Periplasmic binding protein-like II"/>
    <property type="match status" value="1"/>
</dbReference>
<dbReference type="Pfam" id="PF03466">
    <property type="entry name" value="LysR_substrate"/>
    <property type="match status" value="1"/>
</dbReference>
<dbReference type="InterPro" id="IPR036390">
    <property type="entry name" value="WH_DNA-bd_sf"/>
</dbReference>
<reference evidence="6" key="2">
    <citation type="submission" date="2021-08" db="EMBL/GenBank/DDBJ databases">
        <authorList>
            <person name="Tani A."/>
            <person name="Ola A."/>
            <person name="Ogura Y."/>
            <person name="Katsura K."/>
            <person name="Hayashi T."/>
        </authorList>
    </citation>
    <scope>NUCLEOTIDE SEQUENCE</scope>
    <source>
        <strain evidence="6">DSM 23674</strain>
    </source>
</reference>
<sequence>MPHPQVLRDMALFVEVAKRKSFSQAAAALGMPISSLSRRITLFESAVGLRLLDRTTRKLVLTSYGEAYLNQATRLVEEAQRTFDDMVSQAKGPSGFLKIAVPPDFWVLRHLSGVISEFSRDHEHVQIHVDLRPAPVDLASDSYDLAIAIEEPRETSLIVRKVGELENGLFASRSYLLAHGRPQHPKELSQHRFVLPSQGASANWSLTRGSETVAVTVGGPVSCNSLSLARRFVVSGQGITSANLINVERDLVTGKLERVLPEWRLPPTPVYIVTTSRLLPAKARSFIDFATKRLNAILTTAARGMPIPESSDIDPSRDYSTAPVFALRS</sequence>
<gene>
    <name evidence="6" type="primary">dmlR_4</name>
    <name evidence="6" type="ORF">EKPJFOCH_4129</name>
</gene>
<name>A0ABQ4TRG9_9HYPH</name>
<protein>
    <submittedName>
        <fullName evidence="6">HTH-type transcriptional regulator DmlR</fullName>
    </submittedName>
</protein>
<dbReference type="InterPro" id="IPR000847">
    <property type="entry name" value="LysR_HTH_N"/>
</dbReference>
<dbReference type="PANTHER" id="PTHR30537:SF5">
    <property type="entry name" value="HTH-TYPE TRANSCRIPTIONAL ACTIVATOR TTDR-RELATED"/>
    <property type="match status" value="1"/>
</dbReference>
<evidence type="ECO:0000256" key="3">
    <source>
        <dbReference type="ARBA" id="ARBA00023125"/>
    </source>
</evidence>
<dbReference type="Proteomes" id="UP001055101">
    <property type="component" value="Unassembled WGS sequence"/>
</dbReference>
<evidence type="ECO:0000256" key="2">
    <source>
        <dbReference type="ARBA" id="ARBA00023015"/>
    </source>
</evidence>
<feature type="domain" description="HTH lysR-type" evidence="5">
    <location>
        <begin position="7"/>
        <end position="62"/>
    </location>
</feature>
<dbReference type="PANTHER" id="PTHR30537">
    <property type="entry name" value="HTH-TYPE TRANSCRIPTIONAL REGULATOR"/>
    <property type="match status" value="1"/>
</dbReference>
<comment type="caution">
    <text evidence="6">The sequence shown here is derived from an EMBL/GenBank/DDBJ whole genome shotgun (WGS) entry which is preliminary data.</text>
</comment>
<evidence type="ECO:0000256" key="1">
    <source>
        <dbReference type="ARBA" id="ARBA00009437"/>
    </source>
</evidence>
<dbReference type="PROSITE" id="PS50931">
    <property type="entry name" value="HTH_LYSR"/>
    <property type="match status" value="1"/>
</dbReference>
<proteinExistence type="inferred from homology"/>
<evidence type="ECO:0000256" key="4">
    <source>
        <dbReference type="ARBA" id="ARBA00023163"/>
    </source>
</evidence>
<organism evidence="6 7">
    <name type="scientific">Methylobacterium thuringiense</name>
    <dbReference type="NCBI Taxonomy" id="1003091"/>
    <lineage>
        <taxon>Bacteria</taxon>
        <taxon>Pseudomonadati</taxon>
        <taxon>Pseudomonadota</taxon>
        <taxon>Alphaproteobacteria</taxon>
        <taxon>Hyphomicrobiales</taxon>
        <taxon>Methylobacteriaceae</taxon>
        <taxon>Methylobacterium</taxon>
    </lineage>
</organism>
<reference evidence="6" key="1">
    <citation type="journal article" date="2021" name="Front. Microbiol.">
        <title>Comprehensive Comparative Genomics and Phenotyping of Methylobacterium Species.</title>
        <authorList>
            <person name="Alessa O."/>
            <person name="Ogura Y."/>
            <person name="Fujitani Y."/>
            <person name="Takami H."/>
            <person name="Hayashi T."/>
            <person name="Sahin N."/>
            <person name="Tani A."/>
        </authorList>
    </citation>
    <scope>NUCLEOTIDE SEQUENCE</scope>
    <source>
        <strain evidence="6">DSM 23674</strain>
    </source>
</reference>
<dbReference type="InterPro" id="IPR036388">
    <property type="entry name" value="WH-like_DNA-bd_sf"/>
</dbReference>
<comment type="similarity">
    <text evidence="1">Belongs to the LysR transcriptional regulatory family.</text>
</comment>
<dbReference type="Gene3D" id="3.40.190.290">
    <property type="match status" value="1"/>
</dbReference>
<keyword evidence="3" id="KW-0238">DNA-binding</keyword>
<keyword evidence="4" id="KW-0804">Transcription</keyword>
<dbReference type="InterPro" id="IPR058163">
    <property type="entry name" value="LysR-type_TF_proteobact-type"/>
</dbReference>
<dbReference type="SUPFAM" id="SSF46785">
    <property type="entry name" value="Winged helix' DNA-binding domain"/>
    <property type="match status" value="1"/>
</dbReference>
<dbReference type="Pfam" id="PF00126">
    <property type="entry name" value="HTH_1"/>
    <property type="match status" value="1"/>
</dbReference>
<evidence type="ECO:0000313" key="7">
    <source>
        <dbReference type="Proteomes" id="UP001055101"/>
    </source>
</evidence>
<keyword evidence="7" id="KW-1185">Reference proteome</keyword>
<accession>A0ABQ4TRG9</accession>
<dbReference type="CDD" id="cd08422">
    <property type="entry name" value="PBP2_CrgA_like"/>
    <property type="match status" value="1"/>
</dbReference>
<dbReference type="InterPro" id="IPR005119">
    <property type="entry name" value="LysR_subst-bd"/>
</dbReference>
<dbReference type="EMBL" id="BPRA01000025">
    <property type="protein sequence ID" value="GJE57611.1"/>
    <property type="molecule type" value="Genomic_DNA"/>
</dbReference>
<dbReference type="Gene3D" id="1.10.10.10">
    <property type="entry name" value="Winged helix-like DNA-binding domain superfamily/Winged helix DNA-binding domain"/>
    <property type="match status" value="1"/>
</dbReference>
<evidence type="ECO:0000313" key="6">
    <source>
        <dbReference type="EMBL" id="GJE57611.1"/>
    </source>
</evidence>